<proteinExistence type="predicted"/>
<dbReference type="SUPFAM" id="SSF52218">
    <property type="entry name" value="Flavoproteins"/>
    <property type="match status" value="1"/>
</dbReference>
<dbReference type="OrthoDB" id="2132301at2759"/>
<keyword evidence="3" id="KW-1185">Reference proteome</keyword>
<sequence>MKALICYYSRTGVTLKAAEKIKEITGAELYEMKPVNPYPTNYLYCCYVSKKEQYWQTPIEFSELPNIDDYDTIFIGFPIWCWQTPQHILCFLEKLNLTGKRIIPFSTSGNTDIAYSVEEIKKKCPESEVTDGCSLKYRAIDSCETPIREWLQKLKVIE</sequence>
<dbReference type="Gene3D" id="3.40.50.360">
    <property type="match status" value="1"/>
</dbReference>
<dbReference type="GeneID" id="94837258"/>
<dbReference type="PANTHER" id="PTHR39201">
    <property type="entry name" value="EXPORTED PROTEIN-RELATED"/>
    <property type="match status" value="1"/>
</dbReference>
<dbReference type="InterPro" id="IPR029039">
    <property type="entry name" value="Flavoprotein-like_sf"/>
</dbReference>
<dbReference type="InterPro" id="IPR008254">
    <property type="entry name" value="Flavodoxin/NO_synth"/>
</dbReference>
<organism evidence="2 3">
    <name type="scientific">Tritrichomonas foetus</name>
    <dbReference type="NCBI Taxonomy" id="1144522"/>
    <lineage>
        <taxon>Eukaryota</taxon>
        <taxon>Metamonada</taxon>
        <taxon>Parabasalia</taxon>
        <taxon>Tritrichomonadida</taxon>
        <taxon>Tritrichomonadidae</taxon>
        <taxon>Tritrichomonas</taxon>
    </lineage>
</organism>
<name>A0A1J4KBY0_9EUKA</name>
<comment type="caution">
    <text evidence="2">The sequence shown here is derived from an EMBL/GenBank/DDBJ whole genome shotgun (WGS) entry which is preliminary data.</text>
</comment>
<protein>
    <recommendedName>
        <fullName evidence="1">Flavodoxin-like domain-containing protein</fullName>
    </recommendedName>
</protein>
<evidence type="ECO:0000313" key="2">
    <source>
        <dbReference type="EMBL" id="OHT08921.1"/>
    </source>
</evidence>
<feature type="domain" description="Flavodoxin-like" evidence="1">
    <location>
        <begin position="2"/>
        <end position="153"/>
    </location>
</feature>
<reference evidence="2" key="1">
    <citation type="submission" date="2016-10" db="EMBL/GenBank/DDBJ databases">
        <authorList>
            <person name="Benchimol M."/>
            <person name="Almeida L.G."/>
            <person name="Vasconcelos A.T."/>
            <person name="Perreira-Neves A."/>
            <person name="Rosa I.A."/>
            <person name="Tasca T."/>
            <person name="Bogo M.R."/>
            <person name="de Souza W."/>
        </authorList>
    </citation>
    <scope>NUCLEOTIDE SEQUENCE [LARGE SCALE GENOMIC DNA]</scope>
    <source>
        <strain evidence="2">K</strain>
    </source>
</reference>
<dbReference type="RefSeq" id="XP_068362057.1">
    <property type="nucleotide sequence ID" value="XM_068502554.1"/>
</dbReference>
<dbReference type="EMBL" id="MLAK01000654">
    <property type="protein sequence ID" value="OHT08921.1"/>
    <property type="molecule type" value="Genomic_DNA"/>
</dbReference>
<evidence type="ECO:0000313" key="3">
    <source>
        <dbReference type="Proteomes" id="UP000179807"/>
    </source>
</evidence>
<dbReference type="Proteomes" id="UP000179807">
    <property type="component" value="Unassembled WGS sequence"/>
</dbReference>
<dbReference type="VEuPathDB" id="TrichDB:TRFO_22432"/>
<dbReference type="Pfam" id="PF12682">
    <property type="entry name" value="Flavodoxin_4"/>
    <property type="match status" value="1"/>
</dbReference>
<evidence type="ECO:0000259" key="1">
    <source>
        <dbReference type="Pfam" id="PF12682"/>
    </source>
</evidence>
<accession>A0A1J4KBY0</accession>
<dbReference type="PANTHER" id="PTHR39201:SF1">
    <property type="entry name" value="FLAVODOXIN-LIKE DOMAIN-CONTAINING PROTEIN"/>
    <property type="match status" value="1"/>
</dbReference>
<dbReference type="AlphaFoldDB" id="A0A1J4KBY0"/>
<gene>
    <name evidence="2" type="ORF">TRFO_22432</name>
</gene>
<dbReference type="GO" id="GO:0010181">
    <property type="term" value="F:FMN binding"/>
    <property type="evidence" value="ECO:0007669"/>
    <property type="project" value="InterPro"/>
</dbReference>